<keyword evidence="2" id="KW-0812">Transmembrane</keyword>
<feature type="domain" description="DUF4333" evidence="3">
    <location>
        <begin position="142"/>
        <end position="218"/>
    </location>
</feature>
<evidence type="ECO:0000256" key="1">
    <source>
        <dbReference type="SAM" id="MobiDB-lite"/>
    </source>
</evidence>
<dbReference type="AlphaFoldDB" id="A0A1H1F0P1"/>
<feature type="transmembrane region" description="Helical" evidence="2">
    <location>
        <begin position="125"/>
        <end position="152"/>
    </location>
</feature>
<organism evidence="4 5">
    <name type="scientific">Tsukamurella pulmonis</name>
    <dbReference type="NCBI Taxonomy" id="47312"/>
    <lineage>
        <taxon>Bacteria</taxon>
        <taxon>Bacillati</taxon>
        <taxon>Actinomycetota</taxon>
        <taxon>Actinomycetes</taxon>
        <taxon>Mycobacteriales</taxon>
        <taxon>Tsukamurellaceae</taxon>
        <taxon>Tsukamurella</taxon>
    </lineage>
</organism>
<proteinExistence type="predicted"/>
<evidence type="ECO:0000313" key="4">
    <source>
        <dbReference type="EMBL" id="SDQ94555.1"/>
    </source>
</evidence>
<gene>
    <name evidence="4" type="ORF">SAMN04489765_2453</name>
</gene>
<dbReference type="InterPro" id="IPR025637">
    <property type="entry name" value="DUF4333"/>
</dbReference>
<dbReference type="Pfam" id="PF14230">
    <property type="entry name" value="DUF4333"/>
    <property type="match status" value="1"/>
</dbReference>
<evidence type="ECO:0000256" key="2">
    <source>
        <dbReference type="SAM" id="Phobius"/>
    </source>
</evidence>
<evidence type="ECO:0000259" key="3">
    <source>
        <dbReference type="Pfam" id="PF14230"/>
    </source>
</evidence>
<feature type="compositionally biased region" description="Low complexity" evidence="1">
    <location>
        <begin position="51"/>
        <end position="95"/>
    </location>
</feature>
<protein>
    <recommendedName>
        <fullName evidence="3">DUF4333 domain-containing protein</fullName>
    </recommendedName>
</protein>
<dbReference type="STRING" id="47312.SAMN04489765_2453"/>
<feature type="compositionally biased region" description="Low complexity" evidence="1">
    <location>
        <begin position="1"/>
        <end position="19"/>
    </location>
</feature>
<dbReference type="Proteomes" id="UP000183053">
    <property type="component" value="Unassembled WGS sequence"/>
</dbReference>
<dbReference type="OrthoDB" id="3625154at2"/>
<keyword evidence="2" id="KW-0472">Membrane</keyword>
<name>A0A1H1F0P1_9ACTN</name>
<evidence type="ECO:0000313" key="5">
    <source>
        <dbReference type="Proteomes" id="UP000183053"/>
    </source>
</evidence>
<keyword evidence="5" id="KW-1185">Reference proteome</keyword>
<sequence>MSNPQDPNQWGQQGWQQPGQQPPQQDPTQIAPQYGQQGFGAPSGEQTQISPQYQGGQWGQPPQGGQIPGQPMQGQPYGGYQQPQTPQFGQDQFGQQPAQFAGQQFGQQFGQPPHLNGPRKSKTGLIIGIAAAVVIAIVALVLLIGWATGVFFGKKFDNAKVNEGVTTVLKESYNESDAKDVSCNTDGVKVKEGETFTCTANVGGKEKTVSVKVLDDEGKYQVGAPS</sequence>
<dbReference type="RefSeq" id="WP_068565226.1">
    <property type="nucleotide sequence ID" value="NZ_FNLF01000002.1"/>
</dbReference>
<keyword evidence="2" id="KW-1133">Transmembrane helix</keyword>
<feature type="region of interest" description="Disordered" evidence="1">
    <location>
        <begin position="1"/>
        <end position="95"/>
    </location>
</feature>
<accession>A0A1H1F0P1</accession>
<dbReference type="EMBL" id="FNLF01000002">
    <property type="protein sequence ID" value="SDQ94555.1"/>
    <property type="molecule type" value="Genomic_DNA"/>
</dbReference>
<reference evidence="5" key="1">
    <citation type="submission" date="2016-10" db="EMBL/GenBank/DDBJ databases">
        <authorList>
            <person name="Varghese N."/>
            <person name="Submissions S."/>
        </authorList>
    </citation>
    <scope>NUCLEOTIDE SEQUENCE [LARGE SCALE GENOMIC DNA]</scope>
    <source>
        <strain evidence="5">DSM 44142</strain>
    </source>
</reference>